<dbReference type="InterPro" id="IPR027417">
    <property type="entry name" value="P-loop_NTPase"/>
</dbReference>
<evidence type="ECO:0000256" key="2">
    <source>
        <dbReference type="ARBA" id="ARBA00005417"/>
    </source>
</evidence>
<keyword evidence="3" id="KW-0813">Transport</keyword>
<evidence type="ECO:0000259" key="9">
    <source>
        <dbReference type="PROSITE" id="PS50893"/>
    </source>
</evidence>
<evidence type="ECO:0000313" key="10">
    <source>
        <dbReference type="EMBL" id="KRK18432.1"/>
    </source>
</evidence>
<dbReference type="GO" id="GO:0043190">
    <property type="term" value="C:ATP-binding cassette (ABC) transporter complex"/>
    <property type="evidence" value="ECO:0007669"/>
    <property type="project" value="TreeGrafter"/>
</dbReference>
<reference evidence="10 11" key="1">
    <citation type="journal article" date="2015" name="Genome Announc.">
        <title>Expanding the biotechnology potential of lactobacilli through comparative genomics of 213 strains and associated genera.</title>
        <authorList>
            <person name="Sun Z."/>
            <person name="Harris H.M."/>
            <person name="McCann A."/>
            <person name="Guo C."/>
            <person name="Argimon S."/>
            <person name="Zhang W."/>
            <person name="Yang X."/>
            <person name="Jeffery I.B."/>
            <person name="Cooney J.C."/>
            <person name="Kagawa T.F."/>
            <person name="Liu W."/>
            <person name="Song Y."/>
            <person name="Salvetti E."/>
            <person name="Wrobel A."/>
            <person name="Rasinkangas P."/>
            <person name="Parkhill J."/>
            <person name="Rea M.C."/>
            <person name="O'Sullivan O."/>
            <person name="Ritari J."/>
            <person name="Douillard F.P."/>
            <person name="Paul Ross R."/>
            <person name="Yang R."/>
            <person name="Briner A.E."/>
            <person name="Felis G.E."/>
            <person name="de Vos W.M."/>
            <person name="Barrangou R."/>
            <person name="Klaenhammer T.R."/>
            <person name="Caufield P.W."/>
            <person name="Cui Y."/>
            <person name="Zhang H."/>
            <person name="O'Toole P.W."/>
        </authorList>
    </citation>
    <scope>NUCLEOTIDE SEQUENCE [LARGE SCALE GENOMIC DNA]</scope>
    <source>
        <strain evidence="10 11">DSM 20001</strain>
    </source>
</reference>
<keyword evidence="8" id="KW-0472">Membrane</keyword>
<dbReference type="Pfam" id="PF00005">
    <property type="entry name" value="ABC_tran"/>
    <property type="match status" value="1"/>
</dbReference>
<dbReference type="FunFam" id="3.40.50.300:FF:000224">
    <property type="entry name" value="Energy-coupling factor transporter ATP-binding protein EcfA"/>
    <property type="match status" value="1"/>
</dbReference>
<dbReference type="InterPro" id="IPR017871">
    <property type="entry name" value="ABC_transporter-like_CS"/>
</dbReference>
<dbReference type="GO" id="GO:0042626">
    <property type="term" value="F:ATPase-coupled transmembrane transporter activity"/>
    <property type="evidence" value="ECO:0007669"/>
    <property type="project" value="TreeGrafter"/>
</dbReference>
<evidence type="ECO:0000256" key="5">
    <source>
        <dbReference type="ARBA" id="ARBA00022741"/>
    </source>
</evidence>
<dbReference type="PANTHER" id="PTHR43553:SF24">
    <property type="entry name" value="ENERGY-COUPLING FACTOR TRANSPORTER ATP-BINDING PROTEIN ECFA1"/>
    <property type="match status" value="1"/>
</dbReference>
<comment type="caution">
    <text evidence="10">The sequence shown here is derived from an EMBL/GenBank/DDBJ whole genome shotgun (WGS) entry which is preliminary data.</text>
</comment>
<dbReference type="InterPro" id="IPR015856">
    <property type="entry name" value="ABC_transpr_CbiO/EcfA_su"/>
</dbReference>
<dbReference type="AlphaFoldDB" id="A0A0R1F9P7"/>
<evidence type="ECO:0000256" key="8">
    <source>
        <dbReference type="ARBA" id="ARBA00023136"/>
    </source>
</evidence>
<dbReference type="InterPro" id="IPR003439">
    <property type="entry name" value="ABC_transporter-like_ATP-bd"/>
</dbReference>
<sequence>MTVVTKIIEVEHLNFRYPQTEGRPALSDVNLTIEQGEWVAIIGHNGSGKSTLAKSLDGLLPLNPESGKIRVAGIELTEDSVWDIRRQIGMVFQNPDNQFVGATVEDDVAFGLENIGLPRDEMVTRVHDALARVRMTEFADREPARLSGGQKQRVAIAGVIALQPQIIILDESTSMLDPNGRIEVLDTVRELKEQENLTVISITHDIDEAANANRIVILDDGEIKESGTPAEIFQYGERLIELGLDVPYAERLKAALHRQGLIVPQQYLTEEGLVDWLWTLHSKM</sequence>
<dbReference type="NCBIfam" id="NF010156">
    <property type="entry name" value="PRK13635.1"/>
    <property type="match status" value="1"/>
</dbReference>
<keyword evidence="4" id="KW-1003">Cell membrane</keyword>
<gene>
    <name evidence="10" type="ORF">FD22_GL000507</name>
</gene>
<dbReference type="Proteomes" id="UP000051181">
    <property type="component" value="Unassembled WGS sequence"/>
</dbReference>
<dbReference type="SMART" id="SM00382">
    <property type="entry name" value="AAA"/>
    <property type="match status" value="1"/>
</dbReference>
<dbReference type="SUPFAM" id="SSF52540">
    <property type="entry name" value="P-loop containing nucleoside triphosphate hydrolases"/>
    <property type="match status" value="1"/>
</dbReference>
<feature type="domain" description="ABC transporter" evidence="9">
    <location>
        <begin position="8"/>
        <end position="245"/>
    </location>
</feature>
<evidence type="ECO:0000313" key="11">
    <source>
        <dbReference type="Proteomes" id="UP000051181"/>
    </source>
</evidence>
<evidence type="ECO:0000256" key="7">
    <source>
        <dbReference type="ARBA" id="ARBA00022967"/>
    </source>
</evidence>
<dbReference type="PATRIC" id="fig|913848.6.peg.521"/>
<evidence type="ECO:0000256" key="3">
    <source>
        <dbReference type="ARBA" id="ARBA00022448"/>
    </source>
</evidence>
<dbReference type="PROSITE" id="PS50893">
    <property type="entry name" value="ABC_TRANSPORTER_2"/>
    <property type="match status" value="1"/>
</dbReference>
<dbReference type="Gene3D" id="3.40.50.300">
    <property type="entry name" value="P-loop containing nucleotide triphosphate hydrolases"/>
    <property type="match status" value="1"/>
</dbReference>
<comment type="similarity">
    <text evidence="2">Belongs to the ABC transporter superfamily.</text>
</comment>
<protein>
    <submittedName>
        <fullName evidence="10">Cobalt transporter ATP-binding subunit</fullName>
    </submittedName>
</protein>
<name>A0A0R1F9P7_9LACO</name>
<accession>A0A0R1F9P7</accession>
<proteinExistence type="inferred from homology"/>
<organism evidence="10 11">
    <name type="scientific">Loigolactobacillus coryniformis subsp. coryniformis KCTC 3167 = DSM 20001</name>
    <dbReference type="NCBI Taxonomy" id="913848"/>
    <lineage>
        <taxon>Bacteria</taxon>
        <taxon>Bacillati</taxon>
        <taxon>Bacillota</taxon>
        <taxon>Bacilli</taxon>
        <taxon>Lactobacillales</taxon>
        <taxon>Lactobacillaceae</taxon>
        <taxon>Loigolactobacillus</taxon>
    </lineage>
</organism>
<keyword evidence="7" id="KW-1278">Translocase</keyword>
<evidence type="ECO:0000256" key="1">
    <source>
        <dbReference type="ARBA" id="ARBA00004202"/>
    </source>
</evidence>
<dbReference type="CDD" id="cd03225">
    <property type="entry name" value="ABC_cobalt_CbiO_domain1"/>
    <property type="match status" value="1"/>
</dbReference>
<dbReference type="NCBIfam" id="TIGR04520">
    <property type="entry name" value="ECF_ATPase_1"/>
    <property type="match status" value="1"/>
</dbReference>
<dbReference type="PANTHER" id="PTHR43553">
    <property type="entry name" value="HEAVY METAL TRANSPORTER"/>
    <property type="match status" value="1"/>
</dbReference>
<dbReference type="GO" id="GO:0016887">
    <property type="term" value="F:ATP hydrolysis activity"/>
    <property type="evidence" value="ECO:0007669"/>
    <property type="project" value="InterPro"/>
</dbReference>
<comment type="subcellular location">
    <subcellularLocation>
        <location evidence="1">Cell membrane</location>
        <topology evidence="1">Peripheral membrane protein</topology>
    </subcellularLocation>
</comment>
<keyword evidence="5" id="KW-0547">Nucleotide-binding</keyword>
<evidence type="ECO:0000256" key="6">
    <source>
        <dbReference type="ARBA" id="ARBA00022840"/>
    </source>
</evidence>
<dbReference type="InterPro" id="IPR003593">
    <property type="entry name" value="AAA+_ATPase"/>
</dbReference>
<evidence type="ECO:0000256" key="4">
    <source>
        <dbReference type="ARBA" id="ARBA00022475"/>
    </source>
</evidence>
<dbReference type="InterPro" id="IPR050095">
    <property type="entry name" value="ECF_ABC_transporter_ATP-bd"/>
</dbReference>
<dbReference type="NCBIfam" id="NF010167">
    <property type="entry name" value="PRK13648.1"/>
    <property type="match status" value="1"/>
</dbReference>
<keyword evidence="6 10" id="KW-0067">ATP-binding</keyword>
<dbReference type="EMBL" id="AZCN01000015">
    <property type="protein sequence ID" value="KRK18432.1"/>
    <property type="molecule type" value="Genomic_DNA"/>
</dbReference>
<dbReference type="InterPro" id="IPR030947">
    <property type="entry name" value="EcfA_1"/>
</dbReference>
<dbReference type="GO" id="GO:0005524">
    <property type="term" value="F:ATP binding"/>
    <property type="evidence" value="ECO:0007669"/>
    <property type="project" value="UniProtKB-KW"/>
</dbReference>
<dbReference type="PROSITE" id="PS00211">
    <property type="entry name" value="ABC_TRANSPORTER_1"/>
    <property type="match status" value="1"/>
</dbReference>
<dbReference type="eggNOG" id="COG1122">
    <property type="taxonomic scope" value="Bacteria"/>
</dbReference>